<keyword evidence="8" id="KW-0325">Glycoprotein</keyword>
<comment type="subcellular location">
    <subcellularLocation>
        <location evidence="1">Cell membrane</location>
        <topology evidence="1">Multi-pass membrane protein</topology>
    </subcellularLocation>
</comment>
<dbReference type="Gene3D" id="2.10.50.30">
    <property type="entry name" value="GPCR, family 3, nine cysteines domain"/>
    <property type="match status" value="1"/>
</dbReference>
<evidence type="ECO:0000256" key="3">
    <source>
        <dbReference type="ARBA" id="ARBA00022692"/>
    </source>
</evidence>
<evidence type="ECO:0000313" key="13">
    <source>
        <dbReference type="Proteomes" id="UP001176940"/>
    </source>
</evidence>
<dbReference type="EMBL" id="CAUEEQ010011520">
    <property type="protein sequence ID" value="CAJ0935704.1"/>
    <property type="molecule type" value="Genomic_DNA"/>
</dbReference>
<keyword evidence="2" id="KW-1003">Cell membrane</keyword>
<feature type="transmembrane region" description="Helical" evidence="10">
    <location>
        <begin position="58"/>
        <end position="83"/>
    </location>
</feature>
<dbReference type="PROSITE" id="PS50259">
    <property type="entry name" value="G_PROTEIN_RECEP_F3_4"/>
    <property type="match status" value="1"/>
</dbReference>
<feature type="transmembrane region" description="Helical" evidence="10">
    <location>
        <begin position="173"/>
        <end position="196"/>
    </location>
</feature>
<protein>
    <recommendedName>
        <fullName evidence="11">G-protein coupled receptors family 3 profile domain-containing protein</fullName>
    </recommendedName>
</protein>
<keyword evidence="6" id="KW-0297">G-protein coupled receptor</keyword>
<keyword evidence="6" id="KW-0675">Receptor</keyword>
<dbReference type="InterPro" id="IPR017979">
    <property type="entry name" value="GPCR_3_CS"/>
</dbReference>
<evidence type="ECO:0000256" key="8">
    <source>
        <dbReference type="ARBA" id="ARBA00023180"/>
    </source>
</evidence>
<dbReference type="InterPro" id="IPR004073">
    <property type="entry name" value="GPCR_3_vmron_rcpt_2"/>
</dbReference>
<dbReference type="PRINTS" id="PR00248">
    <property type="entry name" value="GPCRMGR"/>
</dbReference>
<gene>
    <name evidence="12" type="ORF">RIMI_LOCUS6413656</name>
</gene>
<dbReference type="PROSITE" id="PS00981">
    <property type="entry name" value="G_PROTEIN_RECEP_F3_3"/>
    <property type="match status" value="1"/>
</dbReference>
<comment type="caution">
    <text evidence="12">The sequence shown here is derived from an EMBL/GenBank/DDBJ whole genome shotgun (WGS) entry which is preliminary data.</text>
</comment>
<dbReference type="PANTHER" id="PTHR24061">
    <property type="entry name" value="CALCIUM-SENSING RECEPTOR-RELATED"/>
    <property type="match status" value="1"/>
</dbReference>
<dbReference type="Pfam" id="PF00003">
    <property type="entry name" value="7tm_3"/>
    <property type="match status" value="1"/>
</dbReference>
<keyword evidence="4" id="KW-0732">Signal</keyword>
<keyword evidence="9" id="KW-0807">Transducer</keyword>
<evidence type="ECO:0000256" key="10">
    <source>
        <dbReference type="SAM" id="Phobius"/>
    </source>
</evidence>
<dbReference type="InterPro" id="IPR000068">
    <property type="entry name" value="GPCR_3_Ca_sens_rcpt-rel"/>
</dbReference>
<proteinExistence type="predicted"/>
<dbReference type="InterPro" id="IPR011500">
    <property type="entry name" value="GPCR_3_9-Cys_dom"/>
</dbReference>
<feature type="transmembrane region" description="Helical" evidence="10">
    <location>
        <begin position="252"/>
        <end position="274"/>
    </location>
</feature>
<evidence type="ECO:0000256" key="6">
    <source>
        <dbReference type="ARBA" id="ARBA00023040"/>
    </source>
</evidence>
<keyword evidence="13" id="KW-1185">Reference proteome</keyword>
<feature type="domain" description="G-protein coupled receptors family 3 profile" evidence="11">
    <location>
        <begin position="58"/>
        <end position="322"/>
    </location>
</feature>
<keyword evidence="3 10" id="KW-0812">Transmembrane</keyword>
<feature type="non-terminal residue" evidence="12">
    <location>
        <position position="331"/>
    </location>
</feature>
<reference evidence="12" key="1">
    <citation type="submission" date="2023-07" db="EMBL/GenBank/DDBJ databases">
        <authorList>
            <person name="Stuckert A."/>
        </authorList>
    </citation>
    <scope>NUCLEOTIDE SEQUENCE</scope>
</reference>
<feature type="transmembrane region" description="Helical" evidence="10">
    <location>
        <begin position="216"/>
        <end position="240"/>
    </location>
</feature>
<dbReference type="PRINTS" id="PR01535">
    <property type="entry name" value="VOMERONASL2R"/>
</dbReference>
<keyword evidence="5 10" id="KW-1133">Transmembrane helix</keyword>
<feature type="transmembrane region" description="Helical" evidence="10">
    <location>
        <begin position="95"/>
        <end position="116"/>
    </location>
</feature>
<evidence type="ECO:0000256" key="7">
    <source>
        <dbReference type="ARBA" id="ARBA00023136"/>
    </source>
</evidence>
<feature type="transmembrane region" description="Helical" evidence="10">
    <location>
        <begin position="280"/>
        <end position="300"/>
    </location>
</feature>
<evidence type="ECO:0000256" key="2">
    <source>
        <dbReference type="ARBA" id="ARBA00022475"/>
    </source>
</evidence>
<accession>A0ABN9L844</accession>
<evidence type="ECO:0000313" key="12">
    <source>
        <dbReference type="EMBL" id="CAJ0935704.1"/>
    </source>
</evidence>
<organism evidence="12 13">
    <name type="scientific">Ranitomeya imitator</name>
    <name type="common">mimic poison frog</name>
    <dbReference type="NCBI Taxonomy" id="111125"/>
    <lineage>
        <taxon>Eukaryota</taxon>
        <taxon>Metazoa</taxon>
        <taxon>Chordata</taxon>
        <taxon>Craniata</taxon>
        <taxon>Vertebrata</taxon>
        <taxon>Euteleostomi</taxon>
        <taxon>Amphibia</taxon>
        <taxon>Batrachia</taxon>
        <taxon>Anura</taxon>
        <taxon>Neobatrachia</taxon>
        <taxon>Hyloidea</taxon>
        <taxon>Dendrobatidae</taxon>
        <taxon>Dendrobatinae</taxon>
        <taxon>Ranitomeya</taxon>
    </lineage>
</organism>
<evidence type="ECO:0000256" key="5">
    <source>
        <dbReference type="ARBA" id="ARBA00022989"/>
    </source>
</evidence>
<dbReference type="InterPro" id="IPR038550">
    <property type="entry name" value="GPCR_3_9-Cys_sf"/>
</dbReference>
<keyword evidence="7 10" id="KW-0472">Membrane</keyword>
<dbReference type="InterPro" id="IPR017978">
    <property type="entry name" value="GPCR_3_C"/>
</dbReference>
<name>A0ABN9L844_9NEOB</name>
<dbReference type="Pfam" id="PF07562">
    <property type="entry name" value="NCD3G"/>
    <property type="match status" value="1"/>
</dbReference>
<dbReference type="InterPro" id="IPR000337">
    <property type="entry name" value="GPCR_3"/>
</dbReference>
<evidence type="ECO:0000259" key="11">
    <source>
        <dbReference type="PROSITE" id="PS50259"/>
    </source>
</evidence>
<sequence>MNGSHKCCFECLQCSDGEISNETDNRSCIRCPRDQWPNDNNQCAPKETEFLSYINDTITLIITLIVIFLFLKTSFILGIFTLFRDTPVVKASNQSLSFLLLVSIMLSFLCIFLFLGRPTRLTCMLRQTLFGIIFSVAISSILAKTIMVYSAFKATKPGSKCRKFIGVKITNCLVFVCSFTQVVLCIIWLSTVPPFPENNFDLYVDKIILQCNEGSIVAFSIILGYIGVLAAVSFSVAFLARNLPDSFNEAKYITFSMLVVCSVWVAFIPAYLSVTGKSSVLVEIFAILSSSVGILACIFYPKCYIIILRPDLNSKDNLLKKPKYGGENLTT</sequence>
<dbReference type="Proteomes" id="UP001176940">
    <property type="component" value="Unassembled WGS sequence"/>
</dbReference>
<evidence type="ECO:0000256" key="4">
    <source>
        <dbReference type="ARBA" id="ARBA00022729"/>
    </source>
</evidence>
<dbReference type="PANTHER" id="PTHR24061:SF588">
    <property type="entry name" value="VOMERONASAL TYPE-2 RECEPTOR 26"/>
    <property type="match status" value="1"/>
</dbReference>
<feature type="transmembrane region" description="Helical" evidence="10">
    <location>
        <begin position="128"/>
        <end position="152"/>
    </location>
</feature>
<evidence type="ECO:0000256" key="9">
    <source>
        <dbReference type="ARBA" id="ARBA00023224"/>
    </source>
</evidence>
<evidence type="ECO:0000256" key="1">
    <source>
        <dbReference type="ARBA" id="ARBA00004651"/>
    </source>
</evidence>